<protein>
    <recommendedName>
        <fullName evidence="4">YhfC family intramembrane metalloprotease</fullName>
    </recommendedName>
</protein>
<proteinExistence type="predicted"/>
<evidence type="ECO:0000313" key="2">
    <source>
        <dbReference type="EMBL" id="MUG70302.1"/>
    </source>
</evidence>
<sequence>MSTDPFLNNARIAKRLVPLYLLVPVLFAGAFAYSGFPLIWTAFGLGAAGWVVAFMLRGPLSVLAMKKPGFGKTILYASSGPLEEGVRYGLLALTSVQVSWAASLGQGWAAVEVVYVMIQVVAISALAHRQDEQALQAKAILESQGLTQSHPLWGIVERLSASAFHIGATLIVASIPWTVFILIPLHSLFNLAMVQLVKRSVAWGEAFAALLGGALLGLGLYVSGAWSWI</sequence>
<keyword evidence="1" id="KW-0812">Transmembrane</keyword>
<comment type="caution">
    <text evidence="2">The sequence shown here is derived from an EMBL/GenBank/DDBJ whole genome shotgun (WGS) entry which is preliminary data.</text>
</comment>
<keyword evidence="1" id="KW-0472">Membrane</keyword>
<keyword evidence="1" id="KW-1133">Transmembrane helix</keyword>
<keyword evidence="3" id="KW-1185">Reference proteome</keyword>
<feature type="transmembrane region" description="Helical" evidence="1">
    <location>
        <begin position="163"/>
        <end position="186"/>
    </location>
</feature>
<feature type="transmembrane region" description="Helical" evidence="1">
    <location>
        <begin position="12"/>
        <end position="33"/>
    </location>
</feature>
<evidence type="ECO:0008006" key="4">
    <source>
        <dbReference type="Google" id="ProtNLM"/>
    </source>
</evidence>
<accession>A0A7X3CSS3</accession>
<gene>
    <name evidence="2" type="ORF">GNP93_06370</name>
</gene>
<feature type="transmembrane region" description="Helical" evidence="1">
    <location>
        <begin position="39"/>
        <end position="64"/>
    </location>
</feature>
<dbReference type="EMBL" id="WNZX01000003">
    <property type="protein sequence ID" value="MUG70302.1"/>
    <property type="molecule type" value="Genomic_DNA"/>
</dbReference>
<feature type="transmembrane region" description="Helical" evidence="1">
    <location>
        <begin position="206"/>
        <end position="228"/>
    </location>
</feature>
<dbReference type="RefSeq" id="WP_054795229.1">
    <property type="nucleotide sequence ID" value="NZ_JARTHJ010000055.1"/>
</dbReference>
<reference evidence="2 3" key="1">
    <citation type="submission" date="2019-11" db="EMBL/GenBank/DDBJ databases">
        <title>Draft genome sequences of five Paenibacillus species of dairy origin.</title>
        <authorList>
            <person name="Olajide A.M."/>
            <person name="Chen S."/>
            <person name="Lapointe G."/>
        </authorList>
    </citation>
    <scope>NUCLEOTIDE SEQUENCE [LARGE SCALE GENOMIC DNA]</scope>
    <source>
        <strain evidence="2 3">2CS3</strain>
    </source>
</reference>
<name>A0A7X3CSS3_9BACL</name>
<organism evidence="2 3">
    <name type="scientific">Paenibacillus validus</name>
    <dbReference type="NCBI Taxonomy" id="44253"/>
    <lineage>
        <taxon>Bacteria</taxon>
        <taxon>Bacillati</taxon>
        <taxon>Bacillota</taxon>
        <taxon>Bacilli</taxon>
        <taxon>Bacillales</taxon>
        <taxon>Paenibacillaceae</taxon>
        <taxon>Paenibacillus</taxon>
    </lineage>
</organism>
<evidence type="ECO:0000256" key="1">
    <source>
        <dbReference type="SAM" id="Phobius"/>
    </source>
</evidence>
<dbReference type="Proteomes" id="UP000450917">
    <property type="component" value="Unassembled WGS sequence"/>
</dbReference>
<dbReference type="AlphaFoldDB" id="A0A7X3CSS3"/>
<evidence type="ECO:0000313" key="3">
    <source>
        <dbReference type="Proteomes" id="UP000450917"/>
    </source>
</evidence>